<dbReference type="PANTHER" id="PTHR38011">
    <property type="entry name" value="DIHYDROFOLATE REDUCTASE FAMILY PROTEIN (AFU_ORTHOLOGUE AFUA_8G06820)"/>
    <property type="match status" value="1"/>
</dbReference>
<evidence type="ECO:0000313" key="7">
    <source>
        <dbReference type="EMBL" id="TFJ83339.1"/>
    </source>
</evidence>
<comment type="pathway">
    <text evidence="1">Cofactor biosynthesis; riboflavin biosynthesis.</text>
</comment>
<name>A0A4D9D464_9STRA</name>
<dbReference type="AlphaFoldDB" id="A0A4D9D464"/>
<keyword evidence="8" id="KW-1185">Reference proteome</keyword>
<reference evidence="7 8" key="1">
    <citation type="submission" date="2019-01" db="EMBL/GenBank/DDBJ databases">
        <title>Nuclear Genome Assembly of the Microalgal Biofuel strain Nannochloropsis salina CCMP1776.</title>
        <authorList>
            <person name="Hovde B."/>
        </authorList>
    </citation>
    <scope>NUCLEOTIDE SEQUENCE [LARGE SCALE GENOMIC DNA]</scope>
    <source>
        <strain evidence="7 8">CCMP1776</strain>
    </source>
</reference>
<feature type="chain" id="PRO_5020021892" description="Bacterial bifunctional deaminase-reductase C-terminal domain-containing protein" evidence="5">
    <location>
        <begin position="37"/>
        <end position="446"/>
    </location>
</feature>
<dbReference type="GO" id="GO:0008703">
    <property type="term" value="F:5-amino-6-(5-phosphoribosylamino)uracil reductase activity"/>
    <property type="evidence" value="ECO:0007669"/>
    <property type="project" value="InterPro"/>
</dbReference>
<dbReference type="InterPro" id="IPR050765">
    <property type="entry name" value="Riboflavin_Biosynth_HTPR"/>
</dbReference>
<feature type="compositionally biased region" description="Pro residues" evidence="4">
    <location>
        <begin position="194"/>
        <end position="209"/>
    </location>
</feature>
<dbReference type="Gene3D" id="3.40.430.10">
    <property type="entry name" value="Dihydrofolate Reductase, subunit A"/>
    <property type="match status" value="1"/>
</dbReference>
<proteinExistence type="predicted"/>
<dbReference type="EMBL" id="SDOX01000047">
    <property type="protein sequence ID" value="TFJ83339.1"/>
    <property type="molecule type" value="Genomic_DNA"/>
</dbReference>
<feature type="domain" description="Bacterial bifunctional deaminase-reductase C-terminal" evidence="6">
    <location>
        <begin position="102"/>
        <end position="167"/>
    </location>
</feature>
<keyword evidence="3" id="KW-0560">Oxidoreductase</keyword>
<dbReference type="InterPro" id="IPR002734">
    <property type="entry name" value="RibDG_C"/>
</dbReference>
<comment type="caution">
    <text evidence="7">The sequence shown here is derived from an EMBL/GenBank/DDBJ whole genome shotgun (WGS) entry which is preliminary data.</text>
</comment>
<dbReference type="Proteomes" id="UP000355283">
    <property type="component" value="Unassembled WGS sequence"/>
</dbReference>
<feature type="compositionally biased region" description="Basic and acidic residues" evidence="4">
    <location>
        <begin position="414"/>
        <end position="425"/>
    </location>
</feature>
<dbReference type="OrthoDB" id="5432at2759"/>
<evidence type="ECO:0000256" key="4">
    <source>
        <dbReference type="SAM" id="MobiDB-lite"/>
    </source>
</evidence>
<feature type="region of interest" description="Disordered" evidence="4">
    <location>
        <begin position="342"/>
        <end position="446"/>
    </location>
</feature>
<dbReference type="PANTHER" id="PTHR38011:SF7">
    <property type="entry name" value="2,5-DIAMINO-6-RIBOSYLAMINO-4(3H)-PYRIMIDINONE 5'-PHOSPHATE REDUCTASE"/>
    <property type="match status" value="1"/>
</dbReference>
<feature type="domain" description="Bacterial bifunctional deaminase-reductase C-terminal" evidence="6">
    <location>
        <begin position="287"/>
        <end position="349"/>
    </location>
</feature>
<keyword evidence="2" id="KW-0521">NADP</keyword>
<protein>
    <recommendedName>
        <fullName evidence="6">Bacterial bifunctional deaminase-reductase C-terminal domain-containing protein</fullName>
    </recommendedName>
</protein>
<evidence type="ECO:0000256" key="2">
    <source>
        <dbReference type="ARBA" id="ARBA00022857"/>
    </source>
</evidence>
<evidence type="ECO:0000256" key="5">
    <source>
        <dbReference type="SAM" id="SignalP"/>
    </source>
</evidence>
<accession>A0A4D9D464</accession>
<sequence length="446" mass="47215">MPHTGPPVTITAMMWLPQSFCLFYLLHALAAAIACASSPPLPSSPLVPSPPKLPPPPSAPAPLFPSYPSLSWSDWLACQCILHEWKVIVASRLDPSECPPRPLVTLAYAQSLDGCLAAEDGTPTSISGPPALVLTHDLRALHDCILIGSGTLESDNPQLNVRYSSSTSRPFPSLPAALQALGSFLLSLLLPSPSSPPPLSPPPSPPSSPPRRTSDPRPILLLPAGRGPLPFNLLSLRLARAPVIFTPSLPSLYRRLPGGAKGDVARALALRGYEFVECAPSPSASSRCDLGDVLRRLGERWGYRRVMVEGGPQVLSSFMREHEGLVDVCVVTVKPGVLEGGRGLVQGRGEEGGGRRKGGKRPVSPSWLMRLEDGGRGQEGGRGWTVRRLGGDMVLVGRPSKRGVDEDGGGGGGKDQEGQKEELRRRGGAVLREAYGGGPGQEQVGH</sequence>
<evidence type="ECO:0000313" key="8">
    <source>
        <dbReference type="Proteomes" id="UP000355283"/>
    </source>
</evidence>
<feature type="region of interest" description="Disordered" evidence="4">
    <location>
        <begin position="194"/>
        <end position="219"/>
    </location>
</feature>
<feature type="signal peptide" evidence="5">
    <location>
        <begin position="1"/>
        <end position="36"/>
    </location>
</feature>
<organism evidence="7 8">
    <name type="scientific">Nannochloropsis salina CCMP1776</name>
    <dbReference type="NCBI Taxonomy" id="1027361"/>
    <lineage>
        <taxon>Eukaryota</taxon>
        <taxon>Sar</taxon>
        <taxon>Stramenopiles</taxon>
        <taxon>Ochrophyta</taxon>
        <taxon>Eustigmatophyceae</taxon>
        <taxon>Eustigmatales</taxon>
        <taxon>Monodopsidaceae</taxon>
        <taxon>Microchloropsis</taxon>
        <taxon>Microchloropsis salina</taxon>
    </lineage>
</organism>
<dbReference type="GO" id="GO:0009231">
    <property type="term" value="P:riboflavin biosynthetic process"/>
    <property type="evidence" value="ECO:0007669"/>
    <property type="project" value="InterPro"/>
</dbReference>
<dbReference type="SUPFAM" id="SSF53597">
    <property type="entry name" value="Dihydrofolate reductase-like"/>
    <property type="match status" value="1"/>
</dbReference>
<evidence type="ECO:0000256" key="3">
    <source>
        <dbReference type="ARBA" id="ARBA00023002"/>
    </source>
</evidence>
<evidence type="ECO:0000259" key="6">
    <source>
        <dbReference type="Pfam" id="PF01872"/>
    </source>
</evidence>
<evidence type="ECO:0000256" key="1">
    <source>
        <dbReference type="ARBA" id="ARBA00005104"/>
    </source>
</evidence>
<gene>
    <name evidence="7" type="ORF">NSK_005403</name>
</gene>
<keyword evidence="5" id="KW-0732">Signal</keyword>
<dbReference type="Pfam" id="PF01872">
    <property type="entry name" value="RibD_C"/>
    <property type="match status" value="2"/>
</dbReference>
<dbReference type="InterPro" id="IPR024072">
    <property type="entry name" value="DHFR-like_dom_sf"/>
</dbReference>